<feature type="domain" description="Fatty acid desaturase" evidence="13">
    <location>
        <begin position="41"/>
        <end position="256"/>
    </location>
</feature>
<comment type="caution">
    <text evidence="14">The sequence shown here is derived from an EMBL/GenBank/DDBJ whole genome shotgun (WGS) entry which is preliminary data.</text>
</comment>
<keyword evidence="11" id="KW-0275">Fatty acid biosynthesis</keyword>
<feature type="transmembrane region" description="Helical" evidence="12">
    <location>
        <begin position="159"/>
        <end position="181"/>
    </location>
</feature>
<keyword evidence="9" id="KW-0443">Lipid metabolism</keyword>
<evidence type="ECO:0000313" key="15">
    <source>
        <dbReference type="Proteomes" id="UP001575105"/>
    </source>
</evidence>
<reference evidence="14 15" key="1">
    <citation type="submission" date="2024-08" db="EMBL/GenBank/DDBJ databases">
        <title>Whole-genome sequencing of halo(alkali)philic microorganisms from hypersaline lakes.</title>
        <authorList>
            <person name="Sorokin D.Y."/>
            <person name="Merkel A.Y."/>
            <person name="Messina E."/>
            <person name="Yakimov M."/>
        </authorList>
    </citation>
    <scope>NUCLEOTIDE SEQUENCE [LARGE SCALE GENOMIC DNA]</scope>
    <source>
        <strain evidence="14 15">AB-hyl4</strain>
    </source>
</reference>
<organism evidence="14 15">
    <name type="scientific">Natronomicrosphaera hydrolytica</name>
    <dbReference type="NCBI Taxonomy" id="3242702"/>
    <lineage>
        <taxon>Bacteria</taxon>
        <taxon>Pseudomonadati</taxon>
        <taxon>Planctomycetota</taxon>
        <taxon>Phycisphaerae</taxon>
        <taxon>Phycisphaerales</taxon>
        <taxon>Phycisphaeraceae</taxon>
        <taxon>Natronomicrosphaera</taxon>
    </lineage>
</organism>
<accession>A0ABV4U0P1</accession>
<dbReference type="Pfam" id="PF00487">
    <property type="entry name" value="FA_desaturase"/>
    <property type="match status" value="1"/>
</dbReference>
<keyword evidence="15" id="KW-1185">Reference proteome</keyword>
<evidence type="ECO:0000256" key="5">
    <source>
        <dbReference type="ARBA" id="ARBA00022832"/>
    </source>
</evidence>
<feature type="transmembrane region" description="Helical" evidence="12">
    <location>
        <begin position="187"/>
        <end position="209"/>
    </location>
</feature>
<comment type="similarity">
    <text evidence="2">Belongs to the fatty acid desaturase type 2 family.</text>
</comment>
<evidence type="ECO:0000256" key="8">
    <source>
        <dbReference type="ARBA" id="ARBA00023004"/>
    </source>
</evidence>
<dbReference type="PANTHER" id="PTHR11351:SF31">
    <property type="entry name" value="DESATURASE 1, ISOFORM A-RELATED"/>
    <property type="match status" value="1"/>
</dbReference>
<dbReference type="InterPro" id="IPR015876">
    <property type="entry name" value="Acyl-CoA_DS"/>
</dbReference>
<gene>
    <name evidence="14" type="ORF">ACERK3_02545</name>
</gene>
<evidence type="ECO:0000256" key="10">
    <source>
        <dbReference type="ARBA" id="ARBA00023136"/>
    </source>
</evidence>
<keyword evidence="3" id="KW-0444">Lipid biosynthesis</keyword>
<evidence type="ECO:0000256" key="7">
    <source>
        <dbReference type="ARBA" id="ARBA00023002"/>
    </source>
</evidence>
<evidence type="ECO:0000256" key="2">
    <source>
        <dbReference type="ARBA" id="ARBA00008749"/>
    </source>
</evidence>
<evidence type="ECO:0000256" key="1">
    <source>
        <dbReference type="ARBA" id="ARBA00004141"/>
    </source>
</evidence>
<comment type="subcellular location">
    <subcellularLocation>
        <location evidence="1">Membrane</location>
        <topology evidence="1">Multi-pass membrane protein</topology>
    </subcellularLocation>
</comment>
<evidence type="ECO:0000313" key="14">
    <source>
        <dbReference type="EMBL" id="MFA9477166.1"/>
    </source>
</evidence>
<evidence type="ECO:0000256" key="9">
    <source>
        <dbReference type="ARBA" id="ARBA00023098"/>
    </source>
</evidence>
<evidence type="ECO:0000256" key="6">
    <source>
        <dbReference type="ARBA" id="ARBA00022989"/>
    </source>
</evidence>
<keyword evidence="10 12" id="KW-0472">Membrane</keyword>
<feature type="transmembrane region" description="Helical" evidence="12">
    <location>
        <begin position="20"/>
        <end position="40"/>
    </location>
</feature>
<keyword evidence="5" id="KW-0276">Fatty acid metabolism</keyword>
<dbReference type="InterPro" id="IPR005804">
    <property type="entry name" value="FA_desaturase_dom"/>
</dbReference>
<keyword evidence="6 12" id="KW-1133">Transmembrane helix</keyword>
<dbReference type="PANTHER" id="PTHR11351">
    <property type="entry name" value="ACYL-COA DESATURASE"/>
    <property type="match status" value="1"/>
</dbReference>
<sequence length="304" mass="34531">MTTERPESPTARFRQTGLDWPIVIGLTVLHLGAVASLFFFSWSALVVALILYWVTGGLGITLGFHRLLTHRSFKTPKWFEYVLTSFGCLAWQGGPVTWVGTHRLHHKHSDTDHDPHTPRHGFNWAHVFWCMFNQPEGEPAANAAKDLLRDPGHRFLNKFFWLPPIVLGVILYFSGSLAAYLGLNTSGLSWLLWGLCMRTVAVYHATWFVNSATHTWGYRSNDTKDDSTNLWWVALLSFGEGWHNNHHAQQRSAAHGWKWYEFDITYITIKVLSYVGLAREIVQPNLADETTNDESANSGHIASD</sequence>
<evidence type="ECO:0000256" key="4">
    <source>
        <dbReference type="ARBA" id="ARBA00022692"/>
    </source>
</evidence>
<evidence type="ECO:0000256" key="11">
    <source>
        <dbReference type="ARBA" id="ARBA00023160"/>
    </source>
</evidence>
<dbReference type="PRINTS" id="PR00075">
    <property type="entry name" value="FACDDSATRASE"/>
</dbReference>
<protein>
    <submittedName>
        <fullName evidence="14">Acyl-CoA desaturase</fullName>
    </submittedName>
</protein>
<name>A0ABV4U0P1_9BACT</name>
<evidence type="ECO:0000256" key="12">
    <source>
        <dbReference type="SAM" id="Phobius"/>
    </source>
</evidence>
<dbReference type="EMBL" id="JBGUBD010000002">
    <property type="protein sequence ID" value="MFA9477166.1"/>
    <property type="molecule type" value="Genomic_DNA"/>
</dbReference>
<feature type="transmembrane region" description="Helical" evidence="12">
    <location>
        <begin position="46"/>
        <end position="68"/>
    </location>
</feature>
<dbReference type="RefSeq" id="WP_425344500.1">
    <property type="nucleotide sequence ID" value="NZ_JBGUBD010000002.1"/>
</dbReference>
<dbReference type="Proteomes" id="UP001575105">
    <property type="component" value="Unassembled WGS sequence"/>
</dbReference>
<keyword evidence="8" id="KW-0408">Iron</keyword>
<dbReference type="CDD" id="cd03505">
    <property type="entry name" value="Delta9-FADS-like"/>
    <property type="match status" value="1"/>
</dbReference>
<evidence type="ECO:0000259" key="13">
    <source>
        <dbReference type="Pfam" id="PF00487"/>
    </source>
</evidence>
<proteinExistence type="inferred from homology"/>
<keyword evidence="7" id="KW-0560">Oxidoreductase</keyword>
<evidence type="ECO:0000256" key="3">
    <source>
        <dbReference type="ARBA" id="ARBA00022516"/>
    </source>
</evidence>
<keyword evidence="4 12" id="KW-0812">Transmembrane</keyword>